<feature type="compositionally biased region" description="Basic and acidic residues" evidence="1">
    <location>
        <begin position="123"/>
        <end position="136"/>
    </location>
</feature>
<evidence type="ECO:0000313" key="3">
    <source>
        <dbReference type="Proteomes" id="UP000886998"/>
    </source>
</evidence>
<feature type="region of interest" description="Disordered" evidence="1">
    <location>
        <begin position="106"/>
        <end position="144"/>
    </location>
</feature>
<dbReference type="EMBL" id="BMAV01014924">
    <property type="protein sequence ID" value="GFY63755.1"/>
    <property type="molecule type" value="Genomic_DNA"/>
</dbReference>
<proteinExistence type="predicted"/>
<organism evidence="2 3">
    <name type="scientific">Trichonephila inaurata madagascariensis</name>
    <dbReference type="NCBI Taxonomy" id="2747483"/>
    <lineage>
        <taxon>Eukaryota</taxon>
        <taxon>Metazoa</taxon>
        <taxon>Ecdysozoa</taxon>
        <taxon>Arthropoda</taxon>
        <taxon>Chelicerata</taxon>
        <taxon>Arachnida</taxon>
        <taxon>Araneae</taxon>
        <taxon>Araneomorphae</taxon>
        <taxon>Entelegynae</taxon>
        <taxon>Araneoidea</taxon>
        <taxon>Nephilidae</taxon>
        <taxon>Trichonephila</taxon>
        <taxon>Trichonephila inaurata</taxon>
    </lineage>
</organism>
<keyword evidence="3" id="KW-1185">Reference proteome</keyword>
<evidence type="ECO:0000313" key="2">
    <source>
        <dbReference type="EMBL" id="GFY63755.1"/>
    </source>
</evidence>
<feature type="compositionally biased region" description="Low complexity" evidence="1">
    <location>
        <begin position="16"/>
        <end position="27"/>
    </location>
</feature>
<feature type="compositionally biased region" description="Polar residues" evidence="1">
    <location>
        <begin position="210"/>
        <end position="239"/>
    </location>
</feature>
<evidence type="ECO:0000256" key="1">
    <source>
        <dbReference type="SAM" id="MobiDB-lite"/>
    </source>
</evidence>
<name>A0A8X7CF41_9ARAC</name>
<feature type="region of interest" description="Disordered" evidence="1">
    <location>
        <begin position="188"/>
        <end position="239"/>
    </location>
</feature>
<accession>A0A8X7CF41</accession>
<dbReference type="Proteomes" id="UP000886998">
    <property type="component" value="Unassembled WGS sequence"/>
</dbReference>
<feature type="compositionally biased region" description="Polar residues" evidence="1">
    <location>
        <begin position="188"/>
        <end position="201"/>
    </location>
</feature>
<sequence length="320" mass="35368">MELNLEQQTDMDLAHTISSSSSTRSSTPVMTNSERLQIANSELRKFSILHVNVSHAIEAAAPYAQDDDSNLADMYSRQHYLEQRKQQAVSDLSTLPRCNTPGCRIHETPVNSPTKANVNDFPELPKKASSKRKESDDGFISPTPKQTCKMQKVEFKNFDLKTSNKFDNLNENDIAGTSQPAVNVNQHSHTLGTTDNTTKPNTLPHPAASKTLTVNSKPPQQMATHTSTRRNPAMSSNKQTNQVVLPSLIITNTNVEDNSPQALILQTLQQTIQALTVTTQQFSALTFNNPAPPPPKKPKSKLTKPQLQALLEAYLDNDDD</sequence>
<dbReference type="AlphaFoldDB" id="A0A8X7CF41"/>
<feature type="region of interest" description="Disordered" evidence="1">
    <location>
        <begin position="1"/>
        <end position="30"/>
    </location>
</feature>
<protein>
    <submittedName>
        <fullName evidence="2">Uncharacterized protein</fullName>
    </submittedName>
</protein>
<feature type="compositionally biased region" description="Polar residues" evidence="1">
    <location>
        <begin position="1"/>
        <end position="10"/>
    </location>
</feature>
<gene>
    <name evidence="2" type="ORF">TNIN_341961</name>
</gene>
<reference evidence="2" key="1">
    <citation type="submission" date="2020-08" db="EMBL/GenBank/DDBJ databases">
        <title>Multicomponent nature underlies the extraordinary mechanical properties of spider dragline silk.</title>
        <authorList>
            <person name="Kono N."/>
            <person name="Nakamura H."/>
            <person name="Mori M."/>
            <person name="Yoshida Y."/>
            <person name="Ohtoshi R."/>
            <person name="Malay A.D."/>
            <person name="Moran D.A.P."/>
            <person name="Tomita M."/>
            <person name="Numata K."/>
            <person name="Arakawa K."/>
        </authorList>
    </citation>
    <scope>NUCLEOTIDE SEQUENCE</scope>
</reference>
<feature type="region of interest" description="Disordered" evidence="1">
    <location>
        <begin position="285"/>
        <end position="305"/>
    </location>
</feature>
<comment type="caution">
    <text evidence="2">The sequence shown here is derived from an EMBL/GenBank/DDBJ whole genome shotgun (WGS) entry which is preliminary data.</text>
</comment>